<dbReference type="EnsemblMetazoa" id="ACUA025826-RA">
    <property type="protein sequence ID" value="ACUA025826-PA"/>
    <property type="gene ID" value="ACUA025826"/>
</dbReference>
<proteinExistence type="predicted"/>
<feature type="compositionally biased region" description="Low complexity" evidence="1">
    <location>
        <begin position="959"/>
        <end position="968"/>
    </location>
</feature>
<accession>A0A182MTD7</accession>
<organism evidence="2 3">
    <name type="scientific">Anopheles culicifacies</name>
    <dbReference type="NCBI Taxonomy" id="139723"/>
    <lineage>
        <taxon>Eukaryota</taxon>
        <taxon>Metazoa</taxon>
        <taxon>Ecdysozoa</taxon>
        <taxon>Arthropoda</taxon>
        <taxon>Hexapoda</taxon>
        <taxon>Insecta</taxon>
        <taxon>Pterygota</taxon>
        <taxon>Neoptera</taxon>
        <taxon>Endopterygota</taxon>
        <taxon>Diptera</taxon>
        <taxon>Nematocera</taxon>
        <taxon>Culicoidea</taxon>
        <taxon>Culicidae</taxon>
        <taxon>Anophelinae</taxon>
        <taxon>Anopheles</taxon>
        <taxon>culicifacies species complex</taxon>
    </lineage>
</organism>
<feature type="compositionally biased region" description="Low complexity" evidence="1">
    <location>
        <begin position="728"/>
        <end position="742"/>
    </location>
</feature>
<keyword evidence="3" id="KW-1185">Reference proteome</keyword>
<feature type="compositionally biased region" description="Low complexity" evidence="1">
    <location>
        <begin position="625"/>
        <end position="637"/>
    </location>
</feature>
<dbReference type="EMBL" id="AXCM01000003">
    <property type="status" value="NOT_ANNOTATED_CDS"/>
    <property type="molecule type" value="Genomic_DNA"/>
</dbReference>
<name>A0A182MTD7_9DIPT</name>
<feature type="region of interest" description="Disordered" evidence="1">
    <location>
        <begin position="1080"/>
        <end position="1105"/>
    </location>
</feature>
<feature type="region of interest" description="Disordered" evidence="1">
    <location>
        <begin position="700"/>
        <end position="896"/>
    </location>
</feature>
<feature type="compositionally biased region" description="Polar residues" evidence="1">
    <location>
        <begin position="800"/>
        <end position="809"/>
    </location>
</feature>
<feature type="compositionally biased region" description="Low complexity" evidence="1">
    <location>
        <begin position="100"/>
        <end position="147"/>
    </location>
</feature>
<feature type="compositionally biased region" description="Polar residues" evidence="1">
    <location>
        <begin position="989"/>
        <end position="1001"/>
    </location>
</feature>
<feature type="compositionally biased region" description="Low complexity" evidence="1">
    <location>
        <begin position="879"/>
        <end position="896"/>
    </location>
</feature>
<evidence type="ECO:0000313" key="2">
    <source>
        <dbReference type="EnsemblMetazoa" id="ACUA025826-PA"/>
    </source>
</evidence>
<feature type="compositionally biased region" description="Low complexity" evidence="1">
    <location>
        <begin position="158"/>
        <end position="172"/>
    </location>
</feature>
<feature type="compositionally biased region" description="Low complexity" evidence="1">
    <location>
        <begin position="464"/>
        <end position="477"/>
    </location>
</feature>
<feature type="region of interest" description="Disordered" evidence="1">
    <location>
        <begin position="933"/>
        <end position="1030"/>
    </location>
</feature>
<feature type="compositionally biased region" description="Low complexity" evidence="1">
    <location>
        <begin position="1286"/>
        <end position="1301"/>
    </location>
</feature>
<protein>
    <submittedName>
        <fullName evidence="2">Uncharacterized protein</fullName>
    </submittedName>
</protein>
<evidence type="ECO:0000256" key="1">
    <source>
        <dbReference type="SAM" id="MobiDB-lite"/>
    </source>
</evidence>
<sequence length="1439" mass="153642">MEYVPLRTPAAETYHYHHVTDQTKSLQDLQNEVAALLEFRDLVIETFPDLKSKMASSAANSTLTGLPSTSSLGSRREWEPGIRIRRKLTQKDVGCADVVGGSSISNGGNNSSTTIIPGTGDGGPSTSAGSSSAVTSNTSAANTNASDLNHHHAHHQQQHSSSSLIRSRSNSHSGKKEPKSGEGNNGSVIQDSGFSNETSSSKETHSAASSTSGAVQGTLILPTATNRLGTDAGGELWNLLDVIHRKSSRLREEVDQHLERERPRATNLAISHHTPVHHHPQHFPQGVGTGDNNIIIHHSNPATVSTAGATTLIANVPVTAATTASSSTTVVVSTGVPTAGKSLQRPHHLADGEQNRQQQQGVRSGSVTLTDGTDHNVQILRKERDRLLDKLSEYEAEMIAGRIQTAKMQDEVEKLTLTMRDLQKQLVLANNQKQELNSKLHDLANTQNVNRSASSSPETIKVRQQPTVSQQQQTSPQLLKTNVRYRKGSAGQQDDTDASGAELPYPILPGTETLTDGAVIDPRALGWLDGFLGAPWVQRVRSLDSQKIAAILLETNIVGLQRHLLTVTVQNQILQQRLDQATGSRTFLQEKLEKSKEDIDDLRFQLKEKSIELEGTKAQLRVIESKASSKSVPPSAVGSPERVVGSSSPPPASTMISTTSAHLHHHQHLTQLAMRLQSSQVSTPSMKAMTPVAMDDIAQLQQHSSSTESTQDHPERDSIGAGGSRLVHQNTLQQQQLHQQQPPETPRRRPSKIPLPGTKGSVAPKPPTGRNFSVTPTPTTPTTPAQRPLGGGASSGPPSNRSLTKSTGSLYVKSSDASSFGQQSSHQQTHQPPQPMARTRDTTSTSSGSLYRADSALSWRTSKDTPSLEKSRSSSIPVSAGKGTASGAPPSSPASTKASILVYGGAVCSSPQPRAKRDNLTNKVKNCDSLSRLQSAQVSTGHGATSGQLSKSGSRKELSSSPGSGISSGERKASIGGGIGGGGVLRHASTASIGSNGQSDESASATVATATGSSNTSTGNSNVKARRNNTFRLTKPTLTPLTISDHPPTLGIVSPPPLPGIAPSPDTYASSLKAVGRVRSHTATGSATQRTSNSSTISSVRPSCSTSALCDDAGPRDLIGEYLAAKNRAASTYQQSTIPPPIFHVSPDRQHMLVLQDQKQRQIDELAYKHPILLMDASEDDEEDERDHDLLPDSKSKQEEVDDAGEERNCGQESLIVPRPRMNAFQSMKEQQDNRPSGCRLVGKVKPNILKTWEQLSGGTGNACSHQRQPNRIRANVDGEHSTTVTGAMTTTTTTTTSGGSLEPTSNVTSERGSEADERQSCLLYCPQQQPYPYTLGDELFEFKVNRLKHPTDQQQPSSSRRAPSHVSSSNTNCTTATARNSSDGVDFYDSIDAVSTSVANTEDQQGDVGSYDDVAGGEALAELTSLDRKRLLWSIAIE</sequence>
<feature type="compositionally biased region" description="Polar residues" evidence="1">
    <location>
        <begin position="355"/>
        <end position="371"/>
    </location>
</feature>
<evidence type="ECO:0000313" key="3">
    <source>
        <dbReference type="Proteomes" id="UP000075883"/>
    </source>
</evidence>
<feature type="region of interest" description="Disordered" evidence="1">
    <location>
        <begin position="56"/>
        <end position="78"/>
    </location>
</feature>
<dbReference type="Proteomes" id="UP000075883">
    <property type="component" value="Unassembled WGS sequence"/>
</dbReference>
<feature type="compositionally biased region" description="Polar residues" evidence="1">
    <location>
        <begin position="933"/>
        <end position="948"/>
    </location>
</feature>
<feature type="compositionally biased region" description="Basic and acidic residues" evidence="1">
    <location>
        <begin position="1187"/>
        <end position="1199"/>
    </location>
</feature>
<reference evidence="3" key="1">
    <citation type="submission" date="2013-09" db="EMBL/GenBank/DDBJ databases">
        <title>The Genome Sequence of Anopheles culicifacies species A.</title>
        <authorList>
            <consortium name="The Broad Institute Genomics Platform"/>
            <person name="Neafsey D.E."/>
            <person name="Besansky N."/>
            <person name="Howell P."/>
            <person name="Walton C."/>
            <person name="Young S.K."/>
            <person name="Zeng Q."/>
            <person name="Gargeya S."/>
            <person name="Fitzgerald M."/>
            <person name="Haas B."/>
            <person name="Abouelleil A."/>
            <person name="Allen A.W."/>
            <person name="Alvarado L."/>
            <person name="Arachchi H.M."/>
            <person name="Berlin A.M."/>
            <person name="Chapman S.B."/>
            <person name="Gainer-Dewar J."/>
            <person name="Goldberg J."/>
            <person name="Griggs A."/>
            <person name="Gujja S."/>
            <person name="Hansen M."/>
            <person name="Howarth C."/>
            <person name="Imamovic A."/>
            <person name="Ireland A."/>
            <person name="Larimer J."/>
            <person name="McCowan C."/>
            <person name="Murphy C."/>
            <person name="Pearson M."/>
            <person name="Poon T.W."/>
            <person name="Priest M."/>
            <person name="Roberts A."/>
            <person name="Saif S."/>
            <person name="Shea T."/>
            <person name="Sisk P."/>
            <person name="Sykes S."/>
            <person name="Wortman J."/>
            <person name="Nusbaum C."/>
            <person name="Birren B."/>
        </authorList>
    </citation>
    <scope>NUCLEOTIDE SEQUENCE [LARGE SCALE GENOMIC DNA]</scope>
    <source>
        <strain evidence="3">A-37</strain>
    </source>
</reference>
<feature type="compositionally biased region" description="Low complexity" evidence="1">
    <location>
        <begin position="814"/>
        <end position="831"/>
    </location>
</feature>
<feature type="compositionally biased region" description="Low complexity" evidence="1">
    <location>
        <begin position="775"/>
        <end position="784"/>
    </location>
</feature>
<feature type="compositionally biased region" description="Low complexity" evidence="1">
    <location>
        <begin position="1354"/>
        <end position="1378"/>
    </location>
</feature>
<reference evidence="2" key="2">
    <citation type="submission" date="2020-05" db="UniProtKB">
        <authorList>
            <consortium name="EnsemblMetazoa"/>
        </authorList>
    </citation>
    <scope>IDENTIFICATION</scope>
    <source>
        <strain evidence="2">A-37</strain>
    </source>
</reference>
<feature type="compositionally biased region" description="Polar residues" evidence="1">
    <location>
        <begin position="700"/>
        <end position="709"/>
    </location>
</feature>
<dbReference type="VEuPathDB" id="VectorBase:ACUA025826"/>
<feature type="compositionally biased region" description="Low complexity" evidence="1">
    <location>
        <begin position="1002"/>
        <end position="1023"/>
    </location>
</feature>
<feature type="region of interest" description="Disordered" evidence="1">
    <location>
        <begin position="100"/>
        <end position="213"/>
    </location>
</feature>
<dbReference type="EMBL" id="AXCM01000002">
    <property type="status" value="NOT_ANNOTATED_CDS"/>
    <property type="molecule type" value="Genomic_DNA"/>
</dbReference>
<feature type="compositionally biased region" description="Polar residues" evidence="1">
    <location>
        <begin position="185"/>
        <end position="196"/>
    </location>
</feature>
<feature type="compositionally biased region" description="Polar residues" evidence="1">
    <location>
        <begin position="1081"/>
        <end position="1105"/>
    </location>
</feature>
<feature type="compositionally biased region" description="Low complexity" evidence="1">
    <location>
        <begin position="61"/>
        <end position="73"/>
    </location>
</feature>
<feature type="region of interest" description="Disordered" evidence="1">
    <location>
        <begin position="338"/>
        <end position="371"/>
    </location>
</feature>
<feature type="compositionally biased region" description="Basic and acidic residues" evidence="1">
    <location>
        <begin position="861"/>
        <end position="872"/>
    </location>
</feature>
<feature type="region of interest" description="Disordered" evidence="1">
    <location>
        <begin position="624"/>
        <end position="665"/>
    </location>
</feature>
<feature type="region of interest" description="Disordered" evidence="1">
    <location>
        <begin position="1177"/>
        <end position="1219"/>
    </location>
</feature>
<feature type="compositionally biased region" description="Gly residues" evidence="1">
    <location>
        <begin position="975"/>
        <end position="984"/>
    </location>
</feature>
<feature type="compositionally biased region" description="Polar residues" evidence="1">
    <location>
        <begin position="444"/>
        <end position="458"/>
    </location>
</feature>
<feature type="region of interest" description="Disordered" evidence="1">
    <location>
        <begin position="1286"/>
        <end position="1314"/>
    </location>
</feature>
<feature type="region of interest" description="Disordered" evidence="1">
    <location>
        <begin position="1351"/>
        <end position="1378"/>
    </location>
</feature>
<feature type="region of interest" description="Disordered" evidence="1">
    <location>
        <begin position="442"/>
        <end position="480"/>
    </location>
</feature>
<feature type="compositionally biased region" description="Acidic residues" evidence="1">
    <location>
        <begin position="1177"/>
        <end position="1186"/>
    </location>
</feature>